<evidence type="ECO:0000313" key="1">
    <source>
        <dbReference type="EMBL" id="KKK76465.1"/>
    </source>
</evidence>
<dbReference type="AlphaFoldDB" id="A0A0F8YRT0"/>
<organism evidence="1">
    <name type="scientific">marine sediment metagenome</name>
    <dbReference type="NCBI Taxonomy" id="412755"/>
    <lineage>
        <taxon>unclassified sequences</taxon>
        <taxon>metagenomes</taxon>
        <taxon>ecological metagenomes</taxon>
    </lineage>
</organism>
<accession>A0A0F8YRT0</accession>
<name>A0A0F8YRT0_9ZZZZ</name>
<proteinExistence type="predicted"/>
<sequence>DEGEGGADVFDSAFGPAGANRISARTPRKLTGYLPADTWRVYRGAAGDLSADTLVHEQPFYPGGRRSGGYGFHFGYGGFGWDGRDAKGFGHNFGYGEFGFDCEMIEYATEPLAPGVYPWKTTVVDAAGNESTATEGAIALDTYARPASGLTVESYDQGTDALELSWTASEDLS</sequence>
<dbReference type="InterPro" id="IPR013783">
    <property type="entry name" value="Ig-like_fold"/>
</dbReference>
<reference evidence="1" key="1">
    <citation type="journal article" date="2015" name="Nature">
        <title>Complex archaea that bridge the gap between prokaryotes and eukaryotes.</title>
        <authorList>
            <person name="Spang A."/>
            <person name="Saw J.H."/>
            <person name="Jorgensen S.L."/>
            <person name="Zaremba-Niedzwiedzka K."/>
            <person name="Martijn J."/>
            <person name="Lind A.E."/>
            <person name="van Eijk R."/>
            <person name="Schleper C."/>
            <person name="Guy L."/>
            <person name="Ettema T.J."/>
        </authorList>
    </citation>
    <scope>NUCLEOTIDE SEQUENCE</scope>
</reference>
<feature type="non-terminal residue" evidence="1">
    <location>
        <position position="1"/>
    </location>
</feature>
<comment type="caution">
    <text evidence="1">The sequence shown here is derived from an EMBL/GenBank/DDBJ whole genome shotgun (WGS) entry which is preliminary data.</text>
</comment>
<gene>
    <name evidence="1" type="ORF">LCGC14_2863360</name>
</gene>
<dbReference type="EMBL" id="LAZR01055392">
    <property type="protein sequence ID" value="KKK76465.1"/>
    <property type="molecule type" value="Genomic_DNA"/>
</dbReference>
<dbReference type="Gene3D" id="2.60.40.10">
    <property type="entry name" value="Immunoglobulins"/>
    <property type="match status" value="1"/>
</dbReference>
<protein>
    <submittedName>
        <fullName evidence="1">Uncharacterized protein</fullName>
    </submittedName>
</protein>